<evidence type="ECO:0000313" key="1">
    <source>
        <dbReference type="EMBL" id="MFC5664978.1"/>
    </source>
</evidence>
<reference evidence="2" key="1">
    <citation type="journal article" date="2019" name="Int. J. Syst. Evol. Microbiol.">
        <title>The Global Catalogue of Microorganisms (GCM) 10K type strain sequencing project: providing services to taxonomists for standard genome sequencing and annotation.</title>
        <authorList>
            <consortium name="The Broad Institute Genomics Platform"/>
            <consortium name="The Broad Institute Genome Sequencing Center for Infectious Disease"/>
            <person name="Wu L."/>
            <person name="Ma J."/>
        </authorList>
    </citation>
    <scope>NUCLEOTIDE SEQUENCE [LARGE SCALE GENOMIC DNA]</scope>
    <source>
        <strain evidence="2">CGMCC 4.1437</strain>
    </source>
</reference>
<dbReference type="RefSeq" id="WP_380226669.1">
    <property type="nucleotide sequence ID" value="NZ_JBHSOF010000022.1"/>
</dbReference>
<proteinExistence type="predicted"/>
<gene>
    <name evidence="1" type="ORF">ACFP3U_18565</name>
</gene>
<name>A0ABW0X346_9ACTN</name>
<comment type="caution">
    <text evidence="1">The sequence shown here is derived from an EMBL/GenBank/DDBJ whole genome shotgun (WGS) entry which is preliminary data.</text>
</comment>
<sequence>MTPTPVRPTTPKDTEEPLHLRVDVLTSQPADTRAPVGALQDRGCSSVELIATPGGLPLYRNLGFNLTLRRPLAAARTARPGTAGGAA</sequence>
<organism evidence="1 2">
    <name type="scientific">Kitasatospora misakiensis</name>
    <dbReference type="NCBI Taxonomy" id="67330"/>
    <lineage>
        <taxon>Bacteria</taxon>
        <taxon>Bacillati</taxon>
        <taxon>Actinomycetota</taxon>
        <taxon>Actinomycetes</taxon>
        <taxon>Kitasatosporales</taxon>
        <taxon>Streptomycetaceae</taxon>
        <taxon>Kitasatospora</taxon>
    </lineage>
</organism>
<accession>A0ABW0X346</accession>
<dbReference type="Proteomes" id="UP001595975">
    <property type="component" value="Unassembled WGS sequence"/>
</dbReference>
<dbReference type="EMBL" id="JBHSOF010000022">
    <property type="protein sequence ID" value="MFC5664978.1"/>
    <property type="molecule type" value="Genomic_DNA"/>
</dbReference>
<keyword evidence="2" id="KW-1185">Reference proteome</keyword>
<protein>
    <submittedName>
        <fullName evidence="1">Uncharacterized protein</fullName>
    </submittedName>
</protein>
<evidence type="ECO:0000313" key="2">
    <source>
        <dbReference type="Proteomes" id="UP001595975"/>
    </source>
</evidence>